<dbReference type="InterPro" id="IPR000847">
    <property type="entry name" value="LysR_HTH_N"/>
</dbReference>
<sequence>MPLPDFEAWAIFARVAEFGSFARAADALHLSKPTVSKAVARLELSLAGSLFNRTSRKLSLTEFGREALAHANRILSAGENAEAELRDTVRRPQGLIRVAAPMSFGITHLAPVLPRFLQDFPEISVNVQFSDALVDLVADGYDLAVRIASLPDSSLRSRRLCTIPLLLVAAPELLLREGAPDHPRDLAGFDAAIYTNSRDIGAITLRHRGGEEFIWRQRGRLSANNAEGLLPALRAGLGIGVVPAFLGEEDLRAGRLVRVLDGWEAGPVSLHLVTPPSPLRPARVSALMAYLADQFKSSPWSREGDEG</sequence>
<dbReference type="Gene3D" id="3.40.190.290">
    <property type="match status" value="1"/>
</dbReference>
<dbReference type="Pfam" id="PF00126">
    <property type="entry name" value="HTH_1"/>
    <property type="match status" value="1"/>
</dbReference>
<keyword evidence="2" id="KW-0805">Transcription regulation</keyword>
<feature type="domain" description="HTH lysR-type" evidence="5">
    <location>
        <begin position="4"/>
        <end position="61"/>
    </location>
</feature>
<proteinExistence type="inferred from homology"/>
<reference evidence="6 7" key="2">
    <citation type="journal article" date="2014" name="FEMS Microbiol. Lett.">
        <title>Draft genomic DNA sequence of the facultatively methylotrophic bacterium Acidomonas methanolica type strain MB58.</title>
        <authorList>
            <person name="Higashiura N."/>
            <person name="Hadano H."/>
            <person name="Hirakawa H."/>
            <person name="Matsutani M."/>
            <person name="Takabe S."/>
            <person name="Matsushita K."/>
            <person name="Azuma Y."/>
        </authorList>
    </citation>
    <scope>NUCLEOTIDE SEQUENCE [LARGE SCALE GENOMIC DNA]</scope>
    <source>
        <strain evidence="6 7">MB58</strain>
    </source>
</reference>
<dbReference type="RefSeq" id="WP_042061486.1">
    <property type="nucleotide sequence ID" value="NZ_BAND01000135.1"/>
</dbReference>
<evidence type="ECO:0000256" key="3">
    <source>
        <dbReference type="ARBA" id="ARBA00023125"/>
    </source>
</evidence>
<name>A0A023D8K9_ACIMT</name>
<keyword evidence="4" id="KW-0804">Transcription</keyword>
<reference evidence="7" key="1">
    <citation type="journal article" date="2014" name="FEMS Microbiol. Lett.">
        <title>Draft Genomic DNA Sequence of the Facultatively Methylotrophic Bacterium Acidomonas methanolica type strain MB58.</title>
        <authorList>
            <person name="Higashiura N."/>
            <person name="Hadano H."/>
            <person name="Hirakawa H."/>
            <person name="Matsutani M."/>
            <person name="Takabe S."/>
            <person name="Matsushita K."/>
            <person name="Azuma Y."/>
        </authorList>
    </citation>
    <scope>NUCLEOTIDE SEQUENCE [LARGE SCALE GENOMIC DNA]</scope>
    <source>
        <strain evidence="7">MB58</strain>
    </source>
</reference>
<dbReference type="CDD" id="cd08422">
    <property type="entry name" value="PBP2_CrgA_like"/>
    <property type="match status" value="1"/>
</dbReference>
<dbReference type="Pfam" id="PF03466">
    <property type="entry name" value="LysR_substrate"/>
    <property type="match status" value="1"/>
</dbReference>
<evidence type="ECO:0000256" key="2">
    <source>
        <dbReference type="ARBA" id="ARBA00023015"/>
    </source>
</evidence>
<keyword evidence="7" id="KW-1185">Reference proteome</keyword>
<evidence type="ECO:0000313" key="6">
    <source>
        <dbReference type="EMBL" id="GAJ30439.1"/>
    </source>
</evidence>
<dbReference type="EMBL" id="BAND01000135">
    <property type="protein sequence ID" value="GAJ30439.1"/>
    <property type="molecule type" value="Genomic_DNA"/>
</dbReference>
<evidence type="ECO:0000259" key="5">
    <source>
        <dbReference type="PROSITE" id="PS50931"/>
    </source>
</evidence>
<protein>
    <submittedName>
        <fullName evidence="6">Transcriptional regulator LysR</fullName>
    </submittedName>
</protein>
<accession>A0A023D8K9</accession>
<comment type="caution">
    <text evidence="6">The sequence shown here is derived from an EMBL/GenBank/DDBJ whole genome shotgun (WGS) entry which is preliminary data.</text>
</comment>
<dbReference type="PANTHER" id="PTHR30537">
    <property type="entry name" value="HTH-TYPE TRANSCRIPTIONAL REGULATOR"/>
    <property type="match status" value="1"/>
</dbReference>
<dbReference type="GO" id="GO:0003700">
    <property type="term" value="F:DNA-binding transcription factor activity"/>
    <property type="evidence" value="ECO:0007669"/>
    <property type="project" value="InterPro"/>
</dbReference>
<evidence type="ECO:0000256" key="4">
    <source>
        <dbReference type="ARBA" id="ARBA00023163"/>
    </source>
</evidence>
<comment type="similarity">
    <text evidence="1">Belongs to the LysR transcriptional regulatory family.</text>
</comment>
<dbReference type="GO" id="GO:0043565">
    <property type="term" value="F:sequence-specific DNA binding"/>
    <property type="evidence" value="ECO:0007669"/>
    <property type="project" value="TreeGrafter"/>
</dbReference>
<dbReference type="GO" id="GO:0006351">
    <property type="term" value="P:DNA-templated transcription"/>
    <property type="evidence" value="ECO:0007669"/>
    <property type="project" value="TreeGrafter"/>
</dbReference>
<dbReference type="InterPro" id="IPR058163">
    <property type="entry name" value="LysR-type_TF_proteobact-type"/>
</dbReference>
<evidence type="ECO:0000256" key="1">
    <source>
        <dbReference type="ARBA" id="ARBA00009437"/>
    </source>
</evidence>
<dbReference type="PRINTS" id="PR00039">
    <property type="entry name" value="HTHLYSR"/>
</dbReference>
<dbReference type="SUPFAM" id="SSF46785">
    <property type="entry name" value="Winged helix' DNA-binding domain"/>
    <property type="match status" value="1"/>
</dbReference>
<evidence type="ECO:0000313" key="7">
    <source>
        <dbReference type="Proteomes" id="UP000019760"/>
    </source>
</evidence>
<dbReference type="PROSITE" id="PS50931">
    <property type="entry name" value="HTH_LYSR"/>
    <property type="match status" value="1"/>
</dbReference>
<dbReference type="FunFam" id="1.10.10.10:FF:000001">
    <property type="entry name" value="LysR family transcriptional regulator"/>
    <property type="match status" value="1"/>
</dbReference>
<dbReference type="InterPro" id="IPR036388">
    <property type="entry name" value="WH-like_DNA-bd_sf"/>
</dbReference>
<dbReference type="Proteomes" id="UP000019760">
    <property type="component" value="Unassembled WGS sequence"/>
</dbReference>
<keyword evidence="3" id="KW-0238">DNA-binding</keyword>
<dbReference type="SUPFAM" id="SSF53850">
    <property type="entry name" value="Periplasmic binding protein-like II"/>
    <property type="match status" value="1"/>
</dbReference>
<dbReference type="InterPro" id="IPR005119">
    <property type="entry name" value="LysR_subst-bd"/>
</dbReference>
<gene>
    <name evidence="6" type="ORF">Amme_136_017</name>
</gene>
<dbReference type="OrthoDB" id="9812435at2"/>
<dbReference type="AlphaFoldDB" id="A0A023D8K9"/>
<organism evidence="6 7">
    <name type="scientific">Acidomonas methanolica NBRC 104435</name>
    <dbReference type="NCBI Taxonomy" id="1231351"/>
    <lineage>
        <taxon>Bacteria</taxon>
        <taxon>Pseudomonadati</taxon>
        <taxon>Pseudomonadota</taxon>
        <taxon>Alphaproteobacteria</taxon>
        <taxon>Acetobacterales</taxon>
        <taxon>Acetobacteraceae</taxon>
        <taxon>Acidomonas</taxon>
    </lineage>
</organism>
<dbReference type="InterPro" id="IPR036390">
    <property type="entry name" value="WH_DNA-bd_sf"/>
</dbReference>
<dbReference type="Gene3D" id="1.10.10.10">
    <property type="entry name" value="Winged helix-like DNA-binding domain superfamily/Winged helix DNA-binding domain"/>
    <property type="match status" value="1"/>
</dbReference>
<dbReference type="PANTHER" id="PTHR30537:SF5">
    <property type="entry name" value="HTH-TYPE TRANSCRIPTIONAL ACTIVATOR TTDR-RELATED"/>
    <property type="match status" value="1"/>
</dbReference>